<dbReference type="AlphaFoldDB" id="A0A2G9I1G9"/>
<dbReference type="OrthoDB" id="913514at2759"/>
<name>A0A2G9I1G9_9LAMI</name>
<evidence type="ECO:0000313" key="2">
    <source>
        <dbReference type="Proteomes" id="UP000231279"/>
    </source>
</evidence>
<gene>
    <name evidence="1" type="ORF">CDL12_03648</name>
</gene>
<keyword evidence="2" id="KW-1185">Reference proteome</keyword>
<organism evidence="1 2">
    <name type="scientific">Handroanthus impetiginosus</name>
    <dbReference type="NCBI Taxonomy" id="429701"/>
    <lineage>
        <taxon>Eukaryota</taxon>
        <taxon>Viridiplantae</taxon>
        <taxon>Streptophyta</taxon>
        <taxon>Embryophyta</taxon>
        <taxon>Tracheophyta</taxon>
        <taxon>Spermatophyta</taxon>
        <taxon>Magnoliopsida</taxon>
        <taxon>eudicotyledons</taxon>
        <taxon>Gunneridae</taxon>
        <taxon>Pentapetalae</taxon>
        <taxon>asterids</taxon>
        <taxon>lamiids</taxon>
        <taxon>Lamiales</taxon>
        <taxon>Bignoniaceae</taxon>
        <taxon>Crescentiina</taxon>
        <taxon>Tabebuia alliance</taxon>
        <taxon>Handroanthus</taxon>
    </lineage>
</organism>
<reference evidence="2" key="1">
    <citation type="journal article" date="2018" name="Gigascience">
        <title>Genome assembly of the Pink Ipe (Handroanthus impetiginosus, Bignoniaceae), a highly valued, ecologically keystone Neotropical timber forest tree.</title>
        <authorList>
            <person name="Silva-Junior O.B."/>
            <person name="Grattapaglia D."/>
            <person name="Novaes E."/>
            <person name="Collevatti R.G."/>
        </authorList>
    </citation>
    <scope>NUCLEOTIDE SEQUENCE [LARGE SCALE GENOMIC DNA]</scope>
    <source>
        <strain evidence="2">cv. UFG-1</strain>
    </source>
</reference>
<proteinExistence type="predicted"/>
<comment type="caution">
    <text evidence="1">The sequence shown here is derived from an EMBL/GenBank/DDBJ whole genome shotgun (WGS) entry which is preliminary data.</text>
</comment>
<evidence type="ECO:0000313" key="1">
    <source>
        <dbReference type="EMBL" id="PIN23617.1"/>
    </source>
</evidence>
<dbReference type="Proteomes" id="UP000231279">
    <property type="component" value="Unassembled WGS sequence"/>
</dbReference>
<dbReference type="PANTHER" id="PTHR33978:SF18">
    <property type="entry name" value="OS01G0656300 PROTEIN"/>
    <property type="match status" value="1"/>
</dbReference>
<dbReference type="EMBL" id="NKXS01000540">
    <property type="protein sequence ID" value="PIN23617.1"/>
    <property type="molecule type" value="Genomic_DNA"/>
</dbReference>
<sequence length="95" mass="11047">MEERNDEEEKVDPRKGWDCGSPLYDAYELVSITNIIERHMMTTLPSGSTGFGSSPIEFSEKENGVKKKKEKGIIFHKRWKNEKGKGIKSRFCRFF</sequence>
<protein>
    <submittedName>
        <fullName evidence="1">Uncharacterized protein</fullName>
    </submittedName>
</protein>
<accession>A0A2G9I1G9</accession>
<dbReference type="PANTHER" id="PTHR33978">
    <property type="entry name" value="SERINE/THREONINE-KINASE"/>
    <property type="match status" value="1"/>
</dbReference>